<dbReference type="GO" id="GO:0016987">
    <property type="term" value="F:sigma factor activity"/>
    <property type="evidence" value="ECO:0007669"/>
    <property type="project" value="UniProtKB-KW"/>
</dbReference>
<dbReference type="Gene3D" id="1.10.1740.10">
    <property type="match status" value="1"/>
</dbReference>
<keyword evidence="2" id="KW-0805">Transcription regulation</keyword>
<evidence type="ECO:0000313" key="6">
    <source>
        <dbReference type="EMBL" id="MBC2906605.1"/>
    </source>
</evidence>
<dbReference type="InterPro" id="IPR007627">
    <property type="entry name" value="RNA_pol_sigma70_r2"/>
</dbReference>
<name>A0A7X1JAB2_9ACTN</name>
<evidence type="ECO:0000256" key="4">
    <source>
        <dbReference type="ARBA" id="ARBA00023163"/>
    </source>
</evidence>
<dbReference type="AlphaFoldDB" id="A0A7X1JAB2"/>
<dbReference type="SUPFAM" id="SSF88659">
    <property type="entry name" value="Sigma3 and sigma4 domains of RNA polymerase sigma factors"/>
    <property type="match status" value="1"/>
</dbReference>
<dbReference type="PANTHER" id="PTHR43133">
    <property type="entry name" value="RNA POLYMERASE ECF-TYPE SIGMA FACTO"/>
    <property type="match status" value="1"/>
</dbReference>
<comment type="similarity">
    <text evidence="1">Belongs to the sigma-70 factor family. ECF subfamily.</text>
</comment>
<dbReference type="InterPro" id="IPR039425">
    <property type="entry name" value="RNA_pol_sigma-70-like"/>
</dbReference>
<keyword evidence="4" id="KW-0804">Transcription</keyword>
<gene>
    <name evidence="6" type="ORF">H4N64_34780</name>
</gene>
<reference evidence="6 7" key="1">
    <citation type="submission" date="2020-08" db="EMBL/GenBank/DDBJ databases">
        <title>Streptomyces sp. PSKA01 genome sequencing and assembly.</title>
        <authorList>
            <person name="Mandal S."/>
            <person name="Maiti P.K."/>
            <person name="Das P."/>
        </authorList>
    </citation>
    <scope>NUCLEOTIDE SEQUENCE [LARGE SCALE GENOMIC DNA]</scope>
    <source>
        <strain evidence="6 7">PSKA01</strain>
    </source>
</reference>
<accession>A0A7X1JAB2</accession>
<dbReference type="Pfam" id="PF04542">
    <property type="entry name" value="Sigma70_r2"/>
    <property type="match status" value="1"/>
</dbReference>
<evidence type="ECO:0000313" key="7">
    <source>
        <dbReference type="Proteomes" id="UP000584670"/>
    </source>
</evidence>
<sequence>MTAVRYRRLRHSGARRQEFTDAVAGARNGNEEDFRTLYRTLHPALLGYLTARLGSSEAAEEAASAVWREIANGVFSFHGDGTDFRIWAASLTRRQTAHCPRPDRADAHAGSPDDVWRPLSALPPDLADALLLRQVVGLDDTAAAQVLSTTAESVQAASQRARWLVADCLASRPTPGDPRTEWACTWC</sequence>
<evidence type="ECO:0000256" key="2">
    <source>
        <dbReference type="ARBA" id="ARBA00023015"/>
    </source>
</evidence>
<dbReference type="EMBL" id="JACMSF010000055">
    <property type="protein sequence ID" value="MBC2906605.1"/>
    <property type="molecule type" value="Genomic_DNA"/>
</dbReference>
<keyword evidence="7" id="KW-1185">Reference proteome</keyword>
<evidence type="ECO:0000259" key="5">
    <source>
        <dbReference type="Pfam" id="PF04542"/>
    </source>
</evidence>
<dbReference type="GO" id="GO:0006352">
    <property type="term" value="P:DNA-templated transcription initiation"/>
    <property type="evidence" value="ECO:0007669"/>
    <property type="project" value="InterPro"/>
</dbReference>
<protein>
    <recommendedName>
        <fullName evidence="5">RNA polymerase sigma-70 region 2 domain-containing protein</fullName>
    </recommendedName>
</protein>
<dbReference type="SUPFAM" id="SSF88946">
    <property type="entry name" value="Sigma2 domain of RNA polymerase sigma factors"/>
    <property type="match status" value="1"/>
</dbReference>
<dbReference type="InterPro" id="IPR036388">
    <property type="entry name" value="WH-like_DNA-bd_sf"/>
</dbReference>
<proteinExistence type="inferred from homology"/>
<dbReference type="Gene3D" id="1.10.10.10">
    <property type="entry name" value="Winged helix-like DNA-binding domain superfamily/Winged helix DNA-binding domain"/>
    <property type="match status" value="1"/>
</dbReference>
<comment type="caution">
    <text evidence="6">The sequence shown here is derived from an EMBL/GenBank/DDBJ whole genome shotgun (WGS) entry which is preliminary data.</text>
</comment>
<dbReference type="RefSeq" id="WP_186286522.1">
    <property type="nucleotide sequence ID" value="NZ_JACMSF010000055.1"/>
</dbReference>
<feature type="domain" description="RNA polymerase sigma-70 region 2" evidence="5">
    <location>
        <begin position="37"/>
        <end position="95"/>
    </location>
</feature>
<dbReference type="InterPro" id="IPR013324">
    <property type="entry name" value="RNA_pol_sigma_r3/r4-like"/>
</dbReference>
<dbReference type="InterPro" id="IPR013325">
    <property type="entry name" value="RNA_pol_sigma_r2"/>
</dbReference>
<organism evidence="6 7">
    <name type="scientific">Streptomyces cupreus</name>
    <dbReference type="NCBI Taxonomy" id="2759956"/>
    <lineage>
        <taxon>Bacteria</taxon>
        <taxon>Bacillati</taxon>
        <taxon>Actinomycetota</taxon>
        <taxon>Actinomycetes</taxon>
        <taxon>Kitasatosporales</taxon>
        <taxon>Streptomycetaceae</taxon>
        <taxon>Streptomyces</taxon>
    </lineage>
</organism>
<keyword evidence="3" id="KW-0731">Sigma factor</keyword>
<evidence type="ECO:0000256" key="1">
    <source>
        <dbReference type="ARBA" id="ARBA00010641"/>
    </source>
</evidence>
<evidence type="ECO:0000256" key="3">
    <source>
        <dbReference type="ARBA" id="ARBA00023082"/>
    </source>
</evidence>
<dbReference type="Proteomes" id="UP000584670">
    <property type="component" value="Unassembled WGS sequence"/>
</dbReference>
<dbReference type="PANTHER" id="PTHR43133:SF66">
    <property type="entry name" value="ECF RNA POLYMERASE SIGMA FACTOR SIGK"/>
    <property type="match status" value="1"/>
</dbReference>